<organism evidence="5 6">
    <name type="scientific">Caerostris darwini</name>
    <dbReference type="NCBI Taxonomy" id="1538125"/>
    <lineage>
        <taxon>Eukaryota</taxon>
        <taxon>Metazoa</taxon>
        <taxon>Ecdysozoa</taxon>
        <taxon>Arthropoda</taxon>
        <taxon>Chelicerata</taxon>
        <taxon>Arachnida</taxon>
        <taxon>Araneae</taxon>
        <taxon>Araneomorphae</taxon>
        <taxon>Entelegynae</taxon>
        <taxon>Araneoidea</taxon>
        <taxon>Araneidae</taxon>
        <taxon>Caerostris</taxon>
    </lineage>
</organism>
<evidence type="ECO:0000313" key="5">
    <source>
        <dbReference type="EMBL" id="GIY19107.1"/>
    </source>
</evidence>
<feature type="domain" description="Histone methyltransferase Tudor" evidence="3">
    <location>
        <begin position="187"/>
        <end position="232"/>
    </location>
</feature>
<evidence type="ECO:0000256" key="1">
    <source>
        <dbReference type="ARBA" id="ARBA00004123"/>
    </source>
</evidence>
<evidence type="ECO:0000259" key="4">
    <source>
        <dbReference type="Pfam" id="PF18359"/>
    </source>
</evidence>
<dbReference type="InterPro" id="IPR051516">
    <property type="entry name" value="SETDB_methyltransferase"/>
</dbReference>
<evidence type="ECO:0000256" key="2">
    <source>
        <dbReference type="ARBA" id="ARBA00023242"/>
    </source>
</evidence>
<reference evidence="5 6" key="1">
    <citation type="submission" date="2021-06" db="EMBL/GenBank/DDBJ databases">
        <title>Caerostris darwini draft genome.</title>
        <authorList>
            <person name="Kono N."/>
            <person name="Arakawa K."/>
        </authorList>
    </citation>
    <scope>NUCLEOTIDE SEQUENCE [LARGE SCALE GENOMIC DNA]</scope>
</reference>
<protein>
    <submittedName>
        <fullName evidence="5">Histone-lysine N-methyltransferase SETDB1</fullName>
    </submittedName>
</protein>
<comment type="subcellular location">
    <subcellularLocation>
        <location evidence="1">Nucleus</location>
    </subcellularLocation>
</comment>
<comment type="caution">
    <text evidence="5">The sequence shown here is derived from an EMBL/GenBank/DDBJ whole genome shotgun (WGS) entry which is preliminary data.</text>
</comment>
<dbReference type="Pfam" id="PF18359">
    <property type="entry name" value="Tudor_5"/>
    <property type="match status" value="1"/>
</dbReference>
<dbReference type="Pfam" id="PF18358">
    <property type="entry name" value="Tudor_4"/>
    <property type="match status" value="1"/>
</dbReference>
<dbReference type="InterPro" id="IPR041292">
    <property type="entry name" value="Tudor_4"/>
</dbReference>
<dbReference type="GO" id="GO:0005634">
    <property type="term" value="C:nucleus"/>
    <property type="evidence" value="ECO:0007669"/>
    <property type="project" value="UniProtKB-SubCell"/>
</dbReference>
<name>A0AAV4RG61_9ARAC</name>
<dbReference type="Gene3D" id="2.30.30.140">
    <property type="match status" value="2"/>
</dbReference>
<evidence type="ECO:0000313" key="6">
    <source>
        <dbReference type="Proteomes" id="UP001054837"/>
    </source>
</evidence>
<sequence length="235" mass="27320">IEKNSDDDDLEILDVIPVSVKKTLPRFGPLKRKKLEIGSKVWIMGRNITSPFVEGMVISSVCDAERGTIYKVKFENEGSVKSVKICTAKELAYKENCDVIVPVGTRIVALYEKMMFAGVVAEHPTHTNRNRYLIFFDDNHAEYIEHKNIHVICGQSHDVADDVYENFSDFIRTYLNNYPEHALVKFQKNQHTRTEYNGQWERTIVLDIDGSLVKMYFIDKDMIQWIYRGCERFLI</sequence>
<dbReference type="GO" id="GO:0046974">
    <property type="term" value="F:histone H3K9 methyltransferase activity"/>
    <property type="evidence" value="ECO:0007669"/>
    <property type="project" value="TreeGrafter"/>
</dbReference>
<accession>A0AAV4RG61</accession>
<evidence type="ECO:0000259" key="3">
    <source>
        <dbReference type="Pfam" id="PF18358"/>
    </source>
</evidence>
<dbReference type="GO" id="GO:0070828">
    <property type="term" value="P:heterochromatin organization"/>
    <property type="evidence" value="ECO:0007669"/>
    <property type="project" value="TreeGrafter"/>
</dbReference>
<dbReference type="PANTHER" id="PTHR46024:SF1">
    <property type="entry name" value="HISTONE-LYSINE N-METHYLTRANSFERASE EGGLESS"/>
    <property type="match status" value="1"/>
</dbReference>
<proteinExistence type="predicted"/>
<gene>
    <name evidence="5" type="primary">setdb1</name>
    <name evidence="5" type="ORF">CDAR_608311</name>
</gene>
<dbReference type="AlphaFoldDB" id="A0AAV4RG61"/>
<dbReference type="PANTHER" id="PTHR46024">
    <property type="entry name" value="HISTONE-LYSINE N-METHYLTRANSFERASE EGGLESS"/>
    <property type="match status" value="1"/>
</dbReference>
<feature type="non-terminal residue" evidence="5">
    <location>
        <position position="1"/>
    </location>
</feature>
<keyword evidence="2" id="KW-0539">Nucleus</keyword>
<dbReference type="Proteomes" id="UP001054837">
    <property type="component" value="Unassembled WGS sequence"/>
</dbReference>
<feature type="domain" description="Histone methyltransferase Tudor" evidence="4">
    <location>
        <begin position="101"/>
        <end position="148"/>
    </location>
</feature>
<dbReference type="GO" id="GO:0010629">
    <property type="term" value="P:negative regulation of gene expression"/>
    <property type="evidence" value="ECO:0007669"/>
    <property type="project" value="TreeGrafter"/>
</dbReference>
<dbReference type="InterPro" id="IPR041291">
    <property type="entry name" value="TUDOR_5"/>
</dbReference>
<keyword evidence="6" id="KW-1185">Reference proteome</keyword>
<dbReference type="EMBL" id="BPLQ01006013">
    <property type="protein sequence ID" value="GIY19107.1"/>
    <property type="molecule type" value="Genomic_DNA"/>
</dbReference>